<keyword evidence="1 4" id="KW-0378">Hydrolase</keyword>
<evidence type="ECO:0000313" key="5">
    <source>
        <dbReference type="Proteomes" id="UP000255460"/>
    </source>
</evidence>
<reference evidence="4 5" key="1">
    <citation type="submission" date="2018-06" db="EMBL/GenBank/DDBJ databases">
        <authorList>
            <consortium name="Pathogen Informatics"/>
            <person name="Doyle S."/>
        </authorList>
    </citation>
    <scope>NUCLEOTIDE SEQUENCE [LARGE SCALE GENOMIC DNA]</scope>
    <source>
        <strain evidence="4 5">NCTC10418</strain>
    </source>
</reference>
<evidence type="ECO:0000256" key="1">
    <source>
        <dbReference type="ARBA" id="ARBA00022801"/>
    </source>
</evidence>
<proteinExistence type="predicted"/>
<evidence type="ECO:0000259" key="3">
    <source>
        <dbReference type="Pfam" id="PF01156"/>
    </source>
</evidence>
<organism evidence="4 5">
    <name type="scientific">Escherichia coli</name>
    <dbReference type="NCBI Taxonomy" id="562"/>
    <lineage>
        <taxon>Bacteria</taxon>
        <taxon>Pseudomonadati</taxon>
        <taxon>Pseudomonadota</taxon>
        <taxon>Gammaproteobacteria</taxon>
        <taxon>Enterobacterales</taxon>
        <taxon>Enterobacteriaceae</taxon>
        <taxon>Escherichia</taxon>
    </lineage>
</organism>
<dbReference type="GO" id="GO:0016799">
    <property type="term" value="F:hydrolase activity, hydrolyzing N-glycosyl compounds"/>
    <property type="evidence" value="ECO:0007669"/>
    <property type="project" value="InterPro"/>
</dbReference>
<dbReference type="Pfam" id="PF01156">
    <property type="entry name" value="IU_nuc_hydro"/>
    <property type="match status" value="1"/>
</dbReference>
<feature type="domain" description="Inosine/uridine-preferring nucleoside hydrolase" evidence="3">
    <location>
        <begin position="5"/>
        <end position="38"/>
    </location>
</feature>
<evidence type="ECO:0000313" key="4">
    <source>
        <dbReference type="EMBL" id="STE88587.1"/>
    </source>
</evidence>
<sequence>MRLPIFLDTDPGIDDAVAIAAAIFAPELDLQLMTTVAG</sequence>
<gene>
    <name evidence="4" type="primary">rihC_2</name>
    <name evidence="4" type="ORF">NCTC10418_06295</name>
</gene>
<dbReference type="PROSITE" id="PS01247">
    <property type="entry name" value="IUNH"/>
    <property type="match status" value="1"/>
</dbReference>
<dbReference type="EC" id="3.2.-.-" evidence="4"/>
<keyword evidence="2 4" id="KW-0326">Glycosidase</keyword>
<dbReference type="InterPro" id="IPR015910">
    <property type="entry name" value="I/U_nuclsd_hydro_CS"/>
</dbReference>
<name>A0A376L2F4_ECOLX</name>
<accession>A0A376L2F4</accession>
<dbReference type="EMBL" id="UFZQ01000001">
    <property type="protein sequence ID" value="STE88587.1"/>
    <property type="molecule type" value="Genomic_DNA"/>
</dbReference>
<dbReference type="InterPro" id="IPR036452">
    <property type="entry name" value="Ribo_hydro-like"/>
</dbReference>
<dbReference type="SUPFAM" id="SSF53590">
    <property type="entry name" value="Nucleoside hydrolase"/>
    <property type="match status" value="1"/>
</dbReference>
<protein>
    <submittedName>
        <fullName evidence="4">N-terminal part of nonspecific ribonucleoside hydrolase RihC</fullName>
        <ecNumber evidence="4">3.2.-.-</ecNumber>
    </submittedName>
</protein>
<evidence type="ECO:0000256" key="2">
    <source>
        <dbReference type="ARBA" id="ARBA00023295"/>
    </source>
</evidence>
<dbReference type="AlphaFoldDB" id="A0A376L2F4"/>
<dbReference type="Proteomes" id="UP000255460">
    <property type="component" value="Unassembled WGS sequence"/>
</dbReference>
<dbReference type="InterPro" id="IPR001910">
    <property type="entry name" value="Inosine/uridine_hydrolase_dom"/>
</dbReference>
<dbReference type="Gene3D" id="3.90.245.10">
    <property type="entry name" value="Ribonucleoside hydrolase-like"/>
    <property type="match status" value="1"/>
</dbReference>